<dbReference type="EMBL" id="RSCK01000112">
    <property type="protein sequence ID" value="RUT02307.1"/>
    <property type="molecule type" value="Genomic_DNA"/>
</dbReference>
<proteinExistence type="predicted"/>
<name>A0AB37UAS7_9CYAN</name>
<dbReference type="RefSeq" id="WP_106166857.1">
    <property type="nucleotide sequence ID" value="NZ_JAVKZF010000002.1"/>
</dbReference>
<reference evidence="1 2" key="1">
    <citation type="journal article" date="2019" name="Genome Biol. Evol.">
        <title>Day and night: Metabolic profiles and evolutionary relationships of six axenic non-marine cyanobacteria.</title>
        <authorList>
            <person name="Will S.E."/>
            <person name="Henke P."/>
            <person name="Boedeker C."/>
            <person name="Huang S."/>
            <person name="Brinkmann H."/>
            <person name="Rohde M."/>
            <person name="Jarek M."/>
            <person name="Friedl T."/>
            <person name="Seufert S."/>
            <person name="Schumacher M."/>
            <person name="Overmann J."/>
            <person name="Neumann-Schaal M."/>
            <person name="Petersen J."/>
        </authorList>
    </citation>
    <scope>NUCLEOTIDE SEQUENCE [LARGE SCALE GENOMIC DNA]</scope>
    <source>
        <strain evidence="1 2">SAG 39.79</strain>
    </source>
</reference>
<evidence type="ECO:0000313" key="1">
    <source>
        <dbReference type="EMBL" id="RUT02307.1"/>
    </source>
</evidence>
<keyword evidence="2" id="KW-1185">Reference proteome</keyword>
<protein>
    <recommendedName>
        <fullName evidence="3">Glutathione S-transferase</fullName>
    </recommendedName>
</protein>
<sequence length="114" mass="12659">MGFLPVGKRQEITHFQTQFLGVGIVFFTISAIAQSALALPPPEDTPEEVLRTEIFLTARSPVDGKSLTAAQYAQLQAKLQTRPAPPTLNSQVREIVFLLQLRKAIRTFLPFLPI</sequence>
<evidence type="ECO:0000313" key="2">
    <source>
        <dbReference type="Proteomes" id="UP000282574"/>
    </source>
</evidence>
<accession>A0AB37UAS7</accession>
<dbReference type="AlphaFoldDB" id="A0AB37UAS7"/>
<organism evidence="1 2">
    <name type="scientific">Chroococcidiopsis cubana SAG 39.79</name>
    <dbReference type="NCBI Taxonomy" id="388085"/>
    <lineage>
        <taxon>Bacteria</taxon>
        <taxon>Bacillati</taxon>
        <taxon>Cyanobacteriota</taxon>
        <taxon>Cyanophyceae</taxon>
        <taxon>Chroococcidiopsidales</taxon>
        <taxon>Chroococcidiopsidaceae</taxon>
        <taxon>Chroococcidiopsis</taxon>
    </lineage>
</organism>
<dbReference type="Proteomes" id="UP000282574">
    <property type="component" value="Unassembled WGS sequence"/>
</dbReference>
<gene>
    <name evidence="1" type="ORF">DSM107010_63110</name>
</gene>
<comment type="caution">
    <text evidence="1">The sequence shown here is derived from an EMBL/GenBank/DDBJ whole genome shotgun (WGS) entry which is preliminary data.</text>
</comment>
<evidence type="ECO:0008006" key="3">
    <source>
        <dbReference type="Google" id="ProtNLM"/>
    </source>
</evidence>